<proteinExistence type="predicted"/>
<reference evidence="3" key="1">
    <citation type="submission" date="2019-10" db="EMBL/GenBank/DDBJ databases">
        <authorList>
            <consortium name="DOE Joint Genome Institute"/>
            <person name="Kuo A."/>
            <person name="Miyauchi S."/>
            <person name="Kiss E."/>
            <person name="Drula E."/>
            <person name="Kohler A."/>
            <person name="Sanchez-Garcia M."/>
            <person name="Andreopoulos B."/>
            <person name="Barry K.W."/>
            <person name="Bonito G."/>
            <person name="Buee M."/>
            <person name="Carver A."/>
            <person name="Chen C."/>
            <person name="Cichocki N."/>
            <person name="Clum A."/>
            <person name="Culley D."/>
            <person name="Crous P.W."/>
            <person name="Fauchery L."/>
            <person name="Girlanda M."/>
            <person name="Hayes R."/>
            <person name="Keri Z."/>
            <person name="LaButti K."/>
            <person name="Lipzen A."/>
            <person name="Lombard V."/>
            <person name="Magnuson J."/>
            <person name="Maillard F."/>
            <person name="Morin E."/>
            <person name="Murat C."/>
            <person name="Nolan M."/>
            <person name="Ohm R."/>
            <person name="Pangilinan J."/>
            <person name="Pereira M."/>
            <person name="Perotto S."/>
            <person name="Peter M."/>
            <person name="Riley R."/>
            <person name="Sitrit Y."/>
            <person name="Stielow B."/>
            <person name="Szollosi G."/>
            <person name="Zifcakova L."/>
            <person name="Stursova M."/>
            <person name="Spatafora J.W."/>
            <person name="Tedersoo L."/>
            <person name="Vaario L.-M."/>
            <person name="Yamada A."/>
            <person name="Yan M."/>
            <person name="Wang P."/>
            <person name="Xu J."/>
            <person name="Bruns T."/>
            <person name="Baldrian P."/>
            <person name="Vilgalys R."/>
            <person name="Henrissat B."/>
            <person name="Grigoriev I.V."/>
            <person name="Hibbett D."/>
            <person name="Nagy L.G."/>
            <person name="Martin F.M."/>
        </authorList>
    </citation>
    <scope>NUCLEOTIDE SEQUENCE</scope>
    <source>
        <strain evidence="3">BED1</strain>
    </source>
</reference>
<feature type="domain" description="SAP" evidence="2">
    <location>
        <begin position="25"/>
        <end position="59"/>
    </location>
</feature>
<keyword evidence="4" id="KW-1185">Reference proteome</keyword>
<protein>
    <recommendedName>
        <fullName evidence="2">SAP domain-containing protein</fullName>
    </recommendedName>
</protein>
<evidence type="ECO:0000313" key="4">
    <source>
        <dbReference type="Proteomes" id="UP001194468"/>
    </source>
</evidence>
<dbReference type="SUPFAM" id="SSF68906">
    <property type="entry name" value="SAP domain"/>
    <property type="match status" value="1"/>
</dbReference>
<dbReference type="EMBL" id="WHUW01000004">
    <property type="protein sequence ID" value="KAF8447720.1"/>
    <property type="molecule type" value="Genomic_DNA"/>
</dbReference>
<evidence type="ECO:0000256" key="1">
    <source>
        <dbReference type="SAM" id="MobiDB-lite"/>
    </source>
</evidence>
<dbReference type="Gene3D" id="1.10.720.30">
    <property type="entry name" value="SAP domain"/>
    <property type="match status" value="1"/>
</dbReference>
<evidence type="ECO:0000259" key="2">
    <source>
        <dbReference type="PROSITE" id="PS50800"/>
    </source>
</evidence>
<feature type="region of interest" description="Disordered" evidence="1">
    <location>
        <begin position="142"/>
        <end position="171"/>
    </location>
</feature>
<organism evidence="3 4">
    <name type="scientific">Boletus edulis BED1</name>
    <dbReference type="NCBI Taxonomy" id="1328754"/>
    <lineage>
        <taxon>Eukaryota</taxon>
        <taxon>Fungi</taxon>
        <taxon>Dikarya</taxon>
        <taxon>Basidiomycota</taxon>
        <taxon>Agaricomycotina</taxon>
        <taxon>Agaricomycetes</taxon>
        <taxon>Agaricomycetidae</taxon>
        <taxon>Boletales</taxon>
        <taxon>Boletineae</taxon>
        <taxon>Boletaceae</taxon>
        <taxon>Boletoideae</taxon>
        <taxon>Boletus</taxon>
    </lineage>
</organism>
<accession>A0AAD4C3D4</accession>
<reference evidence="3" key="2">
    <citation type="journal article" date="2020" name="Nat. Commun.">
        <title>Large-scale genome sequencing of mycorrhizal fungi provides insights into the early evolution of symbiotic traits.</title>
        <authorList>
            <person name="Miyauchi S."/>
            <person name="Kiss E."/>
            <person name="Kuo A."/>
            <person name="Drula E."/>
            <person name="Kohler A."/>
            <person name="Sanchez-Garcia M."/>
            <person name="Morin E."/>
            <person name="Andreopoulos B."/>
            <person name="Barry K.W."/>
            <person name="Bonito G."/>
            <person name="Buee M."/>
            <person name="Carver A."/>
            <person name="Chen C."/>
            <person name="Cichocki N."/>
            <person name="Clum A."/>
            <person name="Culley D."/>
            <person name="Crous P.W."/>
            <person name="Fauchery L."/>
            <person name="Girlanda M."/>
            <person name="Hayes R.D."/>
            <person name="Keri Z."/>
            <person name="LaButti K."/>
            <person name="Lipzen A."/>
            <person name="Lombard V."/>
            <person name="Magnuson J."/>
            <person name="Maillard F."/>
            <person name="Murat C."/>
            <person name="Nolan M."/>
            <person name="Ohm R.A."/>
            <person name="Pangilinan J."/>
            <person name="Pereira M.F."/>
            <person name="Perotto S."/>
            <person name="Peter M."/>
            <person name="Pfister S."/>
            <person name="Riley R."/>
            <person name="Sitrit Y."/>
            <person name="Stielow J.B."/>
            <person name="Szollosi G."/>
            <person name="Zifcakova L."/>
            <person name="Stursova M."/>
            <person name="Spatafora J.W."/>
            <person name="Tedersoo L."/>
            <person name="Vaario L.M."/>
            <person name="Yamada A."/>
            <person name="Yan M."/>
            <person name="Wang P."/>
            <person name="Xu J."/>
            <person name="Bruns T."/>
            <person name="Baldrian P."/>
            <person name="Vilgalys R."/>
            <person name="Dunand C."/>
            <person name="Henrissat B."/>
            <person name="Grigoriev I.V."/>
            <person name="Hibbett D."/>
            <person name="Nagy L.G."/>
            <person name="Martin F.M."/>
        </authorList>
    </citation>
    <scope>NUCLEOTIDE SEQUENCE</scope>
    <source>
        <strain evidence="3">BED1</strain>
    </source>
</reference>
<name>A0AAD4C3D4_BOLED</name>
<dbReference type="Proteomes" id="UP001194468">
    <property type="component" value="Unassembled WGS sequence"/>
</dbReference>
<dbReference type="Pfam" id="PF02037">
    <property type="entry name" value="SAP"/>
    <property type="match status" value="1"/>
</dbReference>
<dbReference type="SMART" id="SM00513">
    <property type="entry name" value="SAP"/>
    <property type="match status" value="1"/>
</dbReference>
<dbReference type="InterPro" id="IPR036361">
    <property type="entry name" value="SAP_dom_sf"/>
</dbReference>
<dbReference type="PROSITE" id="PS50800">
    <property type="entry name" value="SAP"/>
    <property type="match status" value="1"/>
</dbReference>
<gene>
    <name evidence="3" type="ORF">L210DRAFT_3501283</name>
</gene>
<sequence>MYLSRTFSTAHRRSFVSTVLLSRTWENETVVELRKEAKTRGLSTKGNKSILITRIQEHEQNVVASTSPPTYAPSTIRSASTNVVPPAKKVFQAASPGIPLAVHPHSALKTDFLAIKLPDLNQPPPNPPVQVLHVISGSVTHYDGGSAHNLEEHDEGDPPSTTVQAGDSPASKEVGFKADFWETLGLPRSFSVRRTLSEAAQVQEHGSQTRSRPLTDEEKKGLYILFGIIGGSWLVAGFVNRPAVAEVPETQDQH</sequence>
<dbReference type="AlphaFoldDB" id="A0AAD4C3D4"/>
<dbReference type="InterPro" id="IPR003034">
    <property type="entry name" value="SAP_dom"/>
</dbReference>
<evidence type="ECO:0000313" key="3">
    <source>
        <dbReference type="EMBL" id="KAF8447720.1"/>
    </source>
</evidence>
<comment type="caution">
    <text evidence="3">The sequence shown here is derived from an EMBL/GenBank/DDBJ whole genome shotgun (WGS) entry which is preliminary data.</text>
</comment>